<evidence type="ECO:0000313" key="1">
    <source>
        <dbReference type="EMBL" id="KKL11637.1"/>
    </source>
</evidence>
<reference evidence="1" key="1">
    <citation type="journal article" date="2015" name="Nature">
        <title>Complex archaea that bridge the gap between prokaryotes and eukaryotes.</title>
        <authorList>
            <person name="Spang A."/>
            <person name="Saw J.H."/>
            <person name="Jorgensen S.L."/>
            <person name="Zaremba-Niedzwiedzka K."/>
            <person name="Martijn J."/>
            <person name="Lind A.E."/>
            <person name="van Eijk R."/>
            <person name="Schleper C."/>
            <person name="Guy L."/>
            <person name="Ettema T.J."/>
        </authorList>
    </citation>
    <scope>NUCLEOTIDE SEQUENCE</scope>
</reference>
<gene>
    <name evidence="1" type="ORF">LCGC14_2543830</name>
</gene>
<dbReference type="AlphaFoldDB" id="A0A0F9BCQ7"/>
<proteinExistence type="predicted"/>
<accession>A0A0F9BCQ7</accession>
<dbReference type="EMBL" id="LAZR01041569">
    <property type="protein sequence ID" value="KKL11637.1"/>
    <property type="molecule type" value="Genomic_DNA"/>
</dbReference>
<organism evidence="1">
    <name type="scientific">marine sediment metagenome</name>
    <dbReference type="NCBI Taxonomy" id="412755"/>
    <lineage>
        <taxon>unclassified sequences</taxon>
        <taxon>metagenomes</taxon>
        <taxon>ecological metagenomes</taxon>
    </lineage>
</organism>
<name>A0A0F9BCQ7_9ZZZZ</name>
<sequence length="71" mass="8142">MMSEIRPKAGSQKGVRQMTKKDYIKLAELIKDKSTGNDAHIFVDDLLEGLCAILQDDNPRFDRERFIEACQ</sequence>
<protein>
    <submittedName>
        <fullName evidence="1">Uncharacterized protein</fullName>
    </submittedName>
</protein>
<comment type="caution">
    <text evidence="1">The sequence shown here is derived from an EMBL/GenBank/DDBJ whole genome shotgun (WGS) entry which is preliminary data.</text>
</comment>